<proteinExistence type="predicted"/>
<dbReference type="AlphaFoldDB" id="A0A2D3V459"/>
<reference evidence="2 3" key="1">
    <citation type="submission" date="2016-03" db="EMBL/GenBank/DDBJ databases">
        <authorList>
            <person name="Ploux O."/>
        </authorList>
    </citation>
    <scope>NUCLEOTIDE SEQUENCE [LARGE SCALE GENOMIC DNA]</scope>
    <source>
        <strain evidence="2 3">URUG2</strain>
    </source>
</reference>
<feature type="compositionally biased region" description="Low complexity" evidence="1">
    <location>
        <begin position="529"/>
        <end position="542"/>
    </location>
</feature>
<keyword evidence="3" id="KW-1185">Reference proteome</keyword>
<feature type="region of interest" description="Disordered" evidence="1">
    <location>
        <begin position="397"/>
        <end position="429"/>
    </location>
</feature>
<dbReference type="OrthoDB" id="3945102at2759"/>
<gene>
    <name evidence="2" type="ORF">RCC_02131</name>
</gene>
<evidence type="ECO:0008006" key="4">
    <source>
        <dbReference type="Google" id="ProtNLM"/>
    </source>
</evidence>
<feature type="compositionally biased region" description="Polar residues" evidence="1">
    <location>
        <begin position="405"/>
        <end position="414"/>
    </location>
</feature>
<name>A0A2D3V459_9PEZI</name>
<feature type="compositionally biased region" description="Polar residues" evidence="1">
    <location>
        <begin position="78"/>
        <end position="99"/>
    </location>
</feature>
<protein>
    <recommendedName>
        <fullName evidence="4">BTB domain-containing protein</fullName>
    </recommendedName>
</protein>
<evidence type="ECO:0000313" key="2">
    <source>
        <dbReference type="EMBL" id="CZT16289.1"/>
    </source>
</evidence>
<evidence type="ECO:0000313" key="3">
    <source>
        <dbReference type="Proteomes" id="UP000225277"/>
    </source>
</evidence>
<organism evidence="2 3">
    <name type="scientific">Ramularia collo-cygni</name>
    <dbReference type="NCBI Taxonomy" id="112498"/>
    <lineage>
        <taxon>Eukaryota</taxon>
        <taxon>Fungi</taxon>
        <taxon>Dikarya</taxon>
        <taxon>Ascomycota</taxon>
        <taxon>Pezizomycotina</taxon>
        <taxon>Dothideomycetes</taxon>
        <taxon>Dothideomycetidae</taxon>
        <taxon>Mycosphaerellales</taxon>
        <taxon>Mycosphaerellaceae</taxon>
        <taxon>Ramularia</taxon>
    </lineage>
</organism>
<dbReference type="RefSeq" id="XP_023623182.1">
    <property type="nucleotide sequence ID" value="XM_023767414.1"/>
</dbReference>
<feature type="compositionally biased region" description="Polar residues" evidence="1">
    <location>
        <begin position="562"/>
        <end position="577"/>
    </location>
</feature>
<dbReference type="Proteomes" id="UP000225277">
    <property type="component" value="Unassembled WGS sequence"/>
</dbReference>
<evidence type="ECO:0000256" key="1">
    <source>
        <dbReference type="SAM" id="MobiDB-lite"/>
    </source>
</evidence>
<sequence length="577" mass="63832">MDDLRLPFASQKSTPSLCSNVALWEMDDIEASDPVMVPQITTPQAERCSLVGLVNTTPRSALDDTFSSPHWQSHLAGSPSTQPATSSLGHHWSFANSRPLSEASPRIRFRRRQSRPQKGAAGVHAYQWEEVTPTRSNSSAPSAPIPIASRRPISEMSFMDICPLGNATISYIDDNGEAQHIAGITVEVIERRCPLLAAAFELRSTGPQLHLEILKGSTVIPFLRFLYTGSYALICQSDGVYGEVPTSLLLHCQLYHLGAIYDIPGLVEQANVNIIRQCEFGCSSPDSPIHLCAAIEYAFSHMSDCTRVLDTIVNYCVACFLRHRLAEDEEFKRIAFELKPFHQALCQESMNRQFENETASAIIRMPFKRDVPDFYHSREDIDHLRLRDVVHHFHGSDDDNDSLKNVRSSTQNVKSEQHDTVHGEWPAKEQSAFPKRALSALKSLQEELKKFDIDDRILPAESEAGDVAESSSSALLHRARRQSQQLIETECSNGDSNIGPMEMLDMAADEASASDCDYENVSSPASVRSLDSGSDGSTLSPTALLIRGRIFGSADSPEHSSPPYNSPESSDSEWSLL</sequence>
<dbReference type="EMBL" id="FJUY01000002">
    <property type="protein sequence ID" value="CZT16289.1"/>
    <property type="molecule type" value="Genomic_DNA"/>
</dbReference>
<feature type="region of interest" description="Disordered" evidence="1">
    <location>
        <begin position="64"/>
        <end position="123"/>
    </location>
</feature>
<dbReference type="GeneID" id="35597353"/>
<feature type="region of interest" description="Disordered" evidence="1">
    <location>
        <begin position="510"/>
        <end position="577"/>
    </location>
</feature>
<accession>A0A2D3V459</accession>
<feature type="compositionally biased region" description="Basic and acidic residues" evidence="1">
    <location>
        <begin position="415"/>
        <end position="427"/>
    </location>
</feature>